<sequence>MNARSLMGIALAVLVGVAVYALWPKEKLSPEDEVRQLISEMVKSAEKRDASGVVEGLSENFRGQGTSNKQEIKQLLVGQFFRAQELTVLNPLLDVTASSPTTAHFKGTFVFARDGASPDATKYVLEGDVEKGAEGWKIVSIGWQR</sequence>
<name>A0A2W5T0M6_9BACT</name>
<evidence type="ECO:0000313" key="2">
    <source>
        <dbReference type="Proteomes" id="UP000249061"/>
    </source>
</evidence>
<dbReference type="Proteomes" id="UP000249061">
    <property type="component" value="Unassembled WGS sequence"/>
</dbReference>
<dbReference type="EMBL" id="QFQP01000023">
    <property type="protein sequence ID" value="PZR08850.1"/>
    <property type="molecule type" value="Genomic_DNA"/>
</dbReference>
<organism evidence="1 2">
    <name type="scientific">Archangium gephyra</name>
    <dbReference type="NCBI Taxonomy" id="48"/>
    <lineage>
        <taxon>Bacteria</taxon>
        <taxon>Pseudomonadati</taxon>
        <taxon>Myxococcota</taxon>
        <taxon>Myxococcia</taxon>
        <taxon>Myxococcales</taxon>
        <taxon>Cystobacterineae</taxon>
        <taxon>Archangiaceae</taxon>
        <taxon>Archangium</taxon>
    </lineage>
</organism>
<accession>A0A2W5T0M6</accession>
<reference evidence="1 2" key="1">
    <citation type="submission" date="2017-08" db="EMBL/GenBank/DDBJ databases">
        <title>Infants hospitalized years apart are colonized by the same room-sourced microbial strains.</title>
        <authorList>
            <person name="Brooks B."/>
            <person name="Olm M.R."/>
            <person name="Firek B.A."/>
            <person name="Baker R."/>
            <person name="Thomas B.C."/>
            <person name="Morowitz M.J."/>
            <person name="Banfield J.F."/>
        </authorList>
    </citation>
    <scope>NUCLEOTIDE SEQUENCE [LARGE SCALE GENOMIC DNA]</scope>
    <source>
        <strain evidence="1">S2_003_000_R2_14</strain>
    </source>
</reference>
<dbReference type="SUPFAM" id="SSF54427">
    <property type="entry name" value="NTF2-like"/>
    <property type="match status" value="1"/>
</dbReference>
<evidence type="ECO:0008006" key="3">
    <source>
        <dbReference type="Google" id="ProtNLM"/>
    </source>
</evidence>
<protein>
    <recommendedName>
        <fullName evidence="3">DUF4440 domain-containing protein</fullName>
    </recommendedName>
</protein>
<dbReference type="Gene3D" id="3.10.450.50">
    <property type="match status" value="1"/>
</dbReference>
<gene>
    <name evidence="1" type="ORF">DI536_23440</name>
</gene>
<proteinExistence type="predicted"/>
<dbReference type="AlphaFoldDB" id="A0A2W5T0M6"/>
<evidence type="ECO:0000313" key="1">
    <source>
        <dbReference type="EMBL" id="PZR08850.1"/>
    </source>
</evidence>
<dbReference type="InterPro" id="IPR032710">
    <property type="entry name" value="NTF2-like_dom_sf"/>
</dbReference>
<comment type="caution">
    <text evidence="1">The sequence shown here is derived from an EMBL/GenBank/DDBJ whole genome shotgun (WGS) entry which is preliminary data.</text>
</comment>